<evidence type="ECO:0000313" key="7">
    <source>
        <dbReference type="Proteomes" id="UP001445076"/>
    </source>
</evidence>
<organism evidence="6 7">
    <name type="scientific">Cherax quadricarinatus</name>
    <name type="common">Australian red claw crayfish</name>
    <dbReference type="NCBI Taxonomy" id="27406"/>
    <lineage>
        <taxon>Eukaryota</taxon>
        <taxon>Metazoa</taxon>
        <taxon>Ecdysozoa</taxon>
        <taxon>Arthropoda</taxon>
        <taxon>Crustacea</taxon>
        <taxon>Multicrustacea</taxon>
        <taxon>Malacostraca</taxon>
        <taxon>Eumalacostraca</taxon>
        <taxon>Eucarida</taxon>
        <taxon>Decapoda</taxon>
        <taxon>Pleocyemata</taxon>
        <taxon>Astacidea</taxon>
        <taxon>Parastacoidea</taxon>
        <taxon>Parastacidae</taxon>
        <taxon>Cherax</taxon>
    </lineage>
</organism>
<evidence type="ECO:0000256" key="4">
    <source>
        <dbReference type="SAM" id="MobiDB-lite"/>
    </source>
</evidence>
<feature type="region of interest" description="Disordered" evidence="4">
    <location>
        <begin position="56"/>
        <end position="157"/>
    </location>
</feature>
<comment type="similarity">
    <text evidence="2">Belongs to the mastermind family.</text>
</comment>
<evidence type="ECO:0000256" key="1">
    <source>
        <dbReference type="ARBA" id="ARBA00004123"/>
    </source>
</evidence>
<proteinExistence type="inferred from homology"/>
<dbReference type="SMART" id="SM01275">
    <property type="entry name" value="MamL-1"/>
    <property type="match status" value="1"/>
</dbReference>
<dbReference type="GO" id="GO:0007219">
    <property type="term" value="P:Notch signaling pathway"/>
    <property type="evidence" value="ECO:0007669"/>
    <property type="project" value="InterPro"/>
</dbReference>
<gene>
    <name evidence="6" type="ORF">OTU49_000928</name>
</gene>
<dbReference type="GO" id="GO:0016607">
    <property type="term" value="C:nuclear speck"/>
    <property type="evidence" value="ECO:0007669"/>
    <property type="project" value="InterPro"/>
</dbReference>
<feature type="compositionally biased region" description="Polar residues" evidence="4">
    <location>
        <begin position="75"/>
        <end position="84"/>
    </location>
</feature>
<evidence type="ECO:0000313" key="6">
    <source>
        <dbReference type="EMBL" id="KAK8743950.1"/>
    </source>
</evidence>
<sequence>MADYQQNRQYVVDRLKRRLVHYRQVHNNVTSRFDSSIETLCTDQEKQTLLYRQKHIESKAKKTNKKTTETKKQDNSSLLATMGQSKMLARGHDQTTSSGETHENEPAAKKQRLNNGAPPHGPIHGTPSHGGPPHGGPPHGGPLHAGASQSGGATGDINDFQMVQQLPSIKKTESPVPTGATTSASNGPPIDDVKKEQQDLDITLLDDIEDFSNIGDIEDMGINFDQFMSDLDFDNIKQENSNSGLGDFVKEESVDNLFDNEPSSVSSDSGVASGNANAQSPQIAMSKGGGTSTSSASPVFSQYPGTPPVSHTSTPPTSFTPTSFNPTSTSSTSGSPTPFSTTSSVPKMRMAQSDMIPAAQTLKQMAEQHQIKMVSTGPNNIRPGFADYQLNNINNPGGPGMMAQSGSINNQMYTSNMNQTNAMYNNQNSGMSEMEIKKRQ</sequence>
<dbReference type="EMBL" id="JARKIK010000023">
    <property type="protein sequence ID" value="KAK8743950.1"/>
    <property type="molecule type" value="Genomic_DNA"/>
</dbReference>
<feature type="compositionally biased region" description="Low complexity" evidence="4">
    <location>
        <begin position="122"/>
        <end position="131"/>
    </location>
</feature>
<protein>
    <recommendedName>
        <fullName evidence="5">Neurogenic mastermind-like N-terminal domain-containing protein</fullName>
    </recommendedName>
</protein>
<reference evidence="6 7" key="1">
    <citation type="journal article" date="2024" name="BMC Genomics">
        <title>Genome assembly of redclaw crayfish (Cherax quadricarinatus) provides insights into its immune adaptation and hypoxia tolerance.</title>
        <authorList>
            <person name="Liu Z."/>
            <person name="Zheng J."/>
            <person name="Li H."/>
            <person name="Fang K."/>
            <person name="Wang S."/>
            <person name="He J."/>
            <person name="Zhou D."/>
            <person name="Weng S."/>
            <person name="Chi M."/>
            <person name="Gu Z."/>
            <person name="He J."/>
            <person name="Li F."/>
            <person name="Wang M."/>
        </authorList>
    </citation>
    <scope>NUCLEOTIDE SEQUENCE [LARGE SCALE GENOMIC DNA]</scope>
    <source>
        <strain evidence="6">ZL_2023a</strain>
    </source>
</reference>
<feature type="region of interest" description="Disordered" evidence="4">
    <location>
        <begin position="169"/>
        <end position="196"/>
    </location>
</feature>
<name>A0AAW0XWB3_CHEQU</name>
<evidence type="ECO:0000256" key="3">
    <source>
        <dbReference type="ARBA" id="ARBA00023242"/>
    </source>
</evidence>
<feature type="compositionally biased region" description="Low complexity" evidence="4">
    <location>
        <begin position="263"/>
        <end position="277"/>
    </location>
</feature>
<evidence type="ECO:0000256" key="2">
    <source>
        <dbReference type="ARBA" id="ARBA00008081"/>
    </source>
</evidence>
<dbReference type="GO" id="GO:0003713">
    <property type="term" value="F:transcription coactivator activity"/>
    <property type="evidence" value="ECO:0007669"/>
    <property type="project" value="InterPro"/>
</dbReference>
<keyword evidence="3" id="KW-0539">Nucleus</keyword>
<dbReference type="Gene3D" id="6.10.250.970">
    <property type="match status" value="1"/>
</dbReference>
<feature type="non-terminal residue" evidence="6">
    <location>
        <position position="440"/>
    </location>
</feature>
<dbReference type="GO" id="GO:0045944">
    <property type="term" value="P:positive regulation of transcription by RNA polymerase II"/>
    <property type="evidence" value="ECO:0007669"/>
    <property type="project" value="InterPro"/>
</dbReference>
<dbReference type="InterPro" id="IPR046370">
    <property type="entry name" value="MAML_N_sf"/>
</dbReference>
<dbReference type="AlphaFoldDB" id="A0AAW0XWB3"/>
<feature type="compositionally biased region" description="Basic and acidic residues" evidence="4">
    <location>
        <begin position="56"/>
        <end position="74"/>
    </location>
</feature>
<dbReference type="Pfam" id="PF09596">
    <property type="entry name" value="MamL-1"/>
    <property type="match status" value="1"/>
</dbReference>
<feature type="region of interest" description="Disordered" evidence="4">
    <location>
        <begin position="258"/>
        <end position="345"/>
    </location>
</feature>
<comment type="subcellular location">
    <subcellularLocation>
        <location evidence="1">Nucleus</location>
    </subcellularLocation>
</comment>
<accession>A0AAW0XWB3</accession>
<dbReference type="InterPro" id="IPR019082">
    <property type="entry name" value="Mastermind-like_N"/>
</dbReference>
<comment type="caution">
    <text evidence="6">The sequence shown here is derived from an EMBL/GenBank/DDBJ whole genome shotgun (WGS) entry which is preliminary data.</text>
</comment>
<dbReference type="Proteomes" id="UP001445076">
    <property type="component" value="Unassembled WGS sequence"/>
</dbReference>
<feature type="domain" description="Neurogenic mastermind-like N-terminal" evidence="5">
    <location>
        <begin position="6"/>
        <end position="65"/>
    </location>
</feature>
<keyword evidence="7" id="KW-1185">Reference proteome</keyword>
<evidence type="ECO:0000259" key="5">
    <source>
        <dbReference type="SMART" id="SM01275"/>
    </source>
</evidence>
<feature type="compositionally biased region" description="Low complexity" evidence="4">
    <location>
        <begin position="308"/>
        <end position="345"/>
    </location>
</feature>